<protein>
    <submittedName>
        <fullName evidence="2">BAG domain-containing protein</fullName>
    </submittedName>
</protein>
<dbReference type="GO" id="GO:0051087">
    <property type="term" value="F:protein-folding chaperone binding"/>
    <property type="evidence" value="ECO:0007669"/>
    <property type="project" value="InterPro"/>
</dbReference>
<evidence type="ECO:0000313" key="2">
    <source>
        <dbReference type="WBParaSite" id="GPLIN_000343000"/>
    </source>
</evidence>
<sequence>MRHRENAIKLEQEKETILDKINTIKASGAKLTKLFSQGERDGMMLNVERILARCNTVNVSIGTPRDQHQSRALEQVNKMIQSVLEHSSGNVIESKQKIFGFLNACHPDEVGNIDEKFQSAIIECTADDQKKIRRKLAQIVEQMNLLGREKSAKMKNNDGRS</sequence>
<dbReference type="Gene3D" id="1.20.58.890">
    <property type="match status" value="1"/>
</dbReference>
<dbReference type="GO" id="GO:0000774">
    <property type="term" value="F:adenyl-nucleotide exchange factor activity"/>
    <property type="evidence" value="ECO:0007669"/>
    <property type="project" value="InterPro"/>
</dbReference>
<dbReference type="PANTHER" id="PTHR12334">
    <property type="entry name" value="BAG FAMILY MOLECULAR CHAPERONE REGULATOR 2"/>
    <property type="match status" value="1"/>
</dbReference>
<dbReference type="Proteomes" id="UP000050741">
    <property type="component" value="Unassembled WGS sequence"/>
</dbReference>
<keyword evidence="1" id="KW-1185">Reference proteome</keyword>
<dbReference type="PANTHER" id="PTHR12334:SF6">
    <property type="entry name" value="BAG FAMILY MOLECULAR CHAPERONE REGULATOR 2"/>
    <property type="match status" value="1"/>
</dbReference>
<dbReference type="GO" id="GO:0050821">
    <property type="term" value="P:protein stabilization"/>
    <property type="evidence" value="ECO:0007669"/>
    <property type="project" value="TreeGrafter"/>
</dbReference>
<dbReference type="WBParaSite" id="GPLIN_000343000">
    <property type="protein sequence ID" value="GPLIN_000343000"/>
    <property type="gene ID" value="GPLIN_000343000"/>
</dbReference>
<evidence type="ECO:0000313" key="1">
    <source>
        <dbReference type="Proteomes" id="UP000050741"/>
    </source>
</evidence>
<proteinExistence type="predicted"/>
<reference evidence="2" key="2">
    <citation type="submission" date="2016-06" db="UniProtKB">
        <authorList>
            <consortium name="WormBaseParasite"/>
        </authorList>
    </citation>
    <scope>IDENTIFICATION</scope>
</reference>
<name>A0A183BS44_GLOPA</name>
<reference evidence="1" key="1">
    <citation type="submission" date="2014-05" db="EMBL/GenBank/DDBJ databases">
        <title>The genome and life-stage specific transcriptomes of Globodera pallida elucidate key aspects of plant parasitism by a cyst nematode.</title>
        <authorList>
            <person name="Cotton J.A."/>
            <person name="Lilley C.J."/>
            <person name="Jones L.M."/>
            <person name="Kikuchi T."/>
            <person name="Reid A.J."/>
            <person name="Thorpe P."/>
            <person name="Tsai I.J."/>
            <person name="Beasley H."/>
            <person name="Blok V."/>
            <person name="Cock P.J.A."/>
            <person name="Van den Akker S.E."/>
            <person name="Holroyd N."/>
            <person name="Hunt M."/>
            <person name="Mantelin S."/>
            <person name="Naghra H."/>
            <person name="Pain A."/>
            <person name="Palomares-Rius J.E."/>
            <person name="Zarowiecki M."/>
            <person name="Berriman M."/>
            <person name="Jones J.T."/>
            <person name="Urwin P.E."/>
        </authorList>
    </citation>
    <scope>NUCLEOTIDE SEQUENCE [LARGE SCALE GENOMIC DNA]</scope>
    <source>
        <strain evidence="1">Lindley</strain>
    </source>
</reference>
<dbReference type="AlphaFoldDB" id="A0A183BS44"/>
<accession>A0A183BS44</accession>
<dbReference type="InterPro" id="IPR037689">
    <property type="entry name" value="BAG2"/>
</dbReference>
<organism evidence="1 2">
    <name type="scientific">Globodera pallida</name>
    <name type="common">Potato cyst nematode worm</name>
    <name type="synonym">Heterodera pallida</name>
    <dbReference type="NCBI Taxonomy" id="36090"/>
    <lineage>
        <taxon>Eukaryota</taxon>
        <taxon>Metazoa</taxon>
        <taxon>Ecdysozoa</taxon>
        <taxon>Nematoda</taxon>
        <taxon>Chromadorea</taxon>
        <taxon>Rhabditida</taxon>
        <taxon>Tylenchina</taxon>
        <taxon>Tylenchomorpha</taxon>
        <taxon>Tylenchoidea</taxon>
        <taxon>Heteroderidae</taxon>
        <taxon>Heteroderinae</taxon>
        <taxon>Globodera</taxon>
    </lineage>
</organism>